<dbReference type="SUPFAM" id="SSF53335">
    <property type="entry name" value="S-adenosyl-L-methionine-dependent methyltransferases"/>
    <property type="match status" value="1"/>
</dbReference>
<evidence type="ECO:0000256" key="2">
    <source>
        <dbReference type="ARBA" id="ARBA00022679"/>
    </source>
</evidence>
<evidence type="ECO:0008006" key="5">
    <source>
        <dbReference type="Google" id="ProtNLM"/>
    </source>
</evidence>
<dbReference type="RefSeq" id="WP_013015386.1">
    <property type="nucleotide sequence ID" value="NC_013947.1"/>
</dbReference>
<keyword evidence="1" id="KW-0489">Methyltransferase</keyword>
<keyword evidence="2" id="KW-0808">Transferase</keyword>
<reference evidence="3 4" key="1">
    <citation type="journal article" date="2009" name="Stand. Genomic Sci.">
        <title>Complete genome sequence of Stackebrandtia nassauensis type strain (LLR-40K-21).</title>
        <authorList>
            <person name="Munk C."/>
            <person name="Lapidus A."/>
            <person name="Copeland A."/>
            <person name="Jando M."/>
            <person name="Mayilraj S."/>
            <person name="Glavina Del Rio T."/>
            <person name="Nolan M."/>
            <person name="Chen F."/>
            <person name="Lucas S."/>
            <person name="Tice H."/>
            <person name="Cheng J.F."/>
            <person name="Han C."/>
            <person name="Detter J.C."/>
            <person name="Bruce D."/>
            <person name="Goodwin L."/>
            <person name="Chain P."/>
            <person name="Pitluck S."/>
            <person name="Goker M."/>
            <person name="Ovchinikova G."/>
            <person name="Pati A."/>
            <person name="Ivanova N."/>
            <person name="Mavromatis K."/>
            <person name="Chen A."/>
            <person name="Palaniappan K."/>
            <person name="Land M."/>
            <person name="Hauser L."/>
            <person name="Chang Y.J."/>
            <person name="Jeffries C.D."/>
            <person name="Bristow J."/>
            <person name="Eisen J.A."/>
            <person name="Markowitz V."/>
            <person name="Hugenholtz P."/>
            <person name="Kyrpides N.C."/>
            <person name="Klenk H.P."/>
        </authorList>
    </citation>
    <scope>NUCLEOTIDE SEQUENCE [LARGE SCALE GENOMIC DNA]</scope>
    <source>
        <strain evidence="4">DSM 44728 / CIP 108903 / NRRL B-16338 / NBRC 102104 / LLR-40K-21</strain>
    </source>
</reference>
<dbReference type="Proteomes" id="UP000000844">
    <property type="component" value="Chromosome"/>
</dbReference>
<evidence type="ECO:0000313" key="4">
    <source>
        <dbReference type="Proteomes" id="UP000000844"/>
    </source>
</evidence>
<dbReference type="InterPro" id="IPR003788">
    <property type="entry name" value="NDUFAF7"/>
</dbReference>
<dbReference type="InterPro" id="IPR029063">
    <property type="entry name" value="SAM-dependent_MTases_sf"/>
</dbReference>
<dbReference type="AlphaFoldDB" id="D3Q0F1"/>
<evidence type="ECO:0000313" key="3">
    <source>
        <dbReference type="EMBL" id="ADD39815.1"/>
    </source>
</evidence>
<keyword evidence="4" id="KW-1185">Reference proteome</keyword>
<dbReference type="InterPro" id="IPR038375">
    <property type="entry name" value="NDUFAF7_sf"/>
</dbReference>
<gene>
    <name evidence="3" type="ordered locus">Snas_0094</name>
</gene>
<dbReference type="eggNOG" id="COG1565">
    <property type="taxonomic scope" value="Bacteria"/>
</dbReference>
<sequence length="311" mass="33862">MLPWSQAMRRALYGPGGFYTLNSPNRHFRTSAQFPLFATAIAELVRRTDSRLDHPEVFNLVDVGAGSGELLRRVLDEEDLNGRLRPVAVELRPAPPGLDERIEWRTSLPGGIIGLLMACEYLDNMPLDIAVADAAGAVRYELVDPGSGETRPGQPVSSVDADWLRAWWPLGQAGQRAEIGRSRDQEWARLCGNVSRGTVVAVDYGHTKDCRPPLGTVTGFLDGHQVAPVPDGTRDITAHVAMDSLGDGGLWTQRDALRELGISGSRPPLELSRTNPAEYIRALSRAGDAAELTDPAGLGAHHWLVLNLTQR</sequence>
<dbReference type="HOGENOM" id="CLU_046703_0_0_11"/>
<accession>D3Q0F1</accession>
<dbReference type="STRING" id="446470.Snas_0094"/>
<proteinExistence type="predicted"/>
<dbReference type="Pfam" id="PF02636">
    <property type="entry name" value="Methyltransf_28"/>
    <property type="match status" value="1"/>
</dbReference>
<dbReference type="KEGG" id="sna:Snas_0094"/>
<dbReference type="EMBL" id="CP001778">
    <property type="protein sequence ID" value="ADD39815.1"/>
    <property type="molecule type" value="Genomic_DNA"/>
</dbReference>
<organism evidence="3 4">
    <name type="scientific">Stackebrandtia nassauensis (strain DSM 44728 / CIP 108903 / NRRL B-16338 / NBRC 102104 / LLR-40K-21)</name>
    <dbReference type="NCBI Taxonomy" id="446470"/>
    <lineage>
        <taxon>Bacteria</taxon>
        <taxon>Bacillati</taxon>
        <taxon>Actinomycetota</taxon>
        <taxon>Actinomycetes</taxon>
        <taxon>Glycomycetales</taxon>
        <taxon>Glycomycetaceae</taxon>
        <taxon>Stackebrandtia</taxon>
    </lineage>
</organism>
<protein>
    <recommendedName>
        <fullName evidence="5">SAM-dependent methyltransferase, MidA family</fullName>
    </recommendedName>
</protein>
<dbReference type="GO" id="GO:0032259">
    <property type="term" value="P:methylation"/>
    <property type="evidence" value="ECO:0007669"/>
    <property type="project" value="UniProtKB-KW"/>
</dbReference>
<dbReference type="Gene3D" id="3.40.50.12710">
    <property type="match status" value="1"/>
</dbReference>
<evidence type="ECO:0000256" key="1">
    <source>
        <dbReference type="ARBA" id="ARBA00022603"/>
    </source>
</evidence>
<dbReference type="GO" id="GO:0008168">
    <property type="term" value="F:methyltransferase activity"/>
    <property type="evidence" value="ECO:0007669"/>
    <property type="project" value="UniProtKB-KW"/>
</dbReference>
<name>D3Q0F1_STANL</name>